<feature type="compositionally biased region" description="Low complexity" evidence="6">
    <location>
        <begin position="20"/>
        <end position="30"/>
    </location>
</feature>
<dbReference type="RefSeq" id="XP_022771435.1">
    <property type="nucleotide sequence ID" value="XM_022915700.1"/>
</dbReference>
<comment type="subcellular location">
    <subcellularLocation>
        <location evidence="5">Nucleus</location>
    </subcellularLocation>
</comment>
<evidence type="ECO:0000256" key="6">
    <source>
        <dbReference type="SAM" id="MobiDB-lite"/>
    </source>
</evidence>
<keyword evidence="3" id="KW-0456">Lyase</keyword>
<dbReference type="GO" id="GO:0005634">
    <property type="term" value="C:nucleus"/>
    <property type="evidence" value="ECO:0007669"/>
    <property type="project" value="UniProtKB-SubCell"/>
</dbReference>
<comment type="similarity">
    <text evidence="5">Belongs to the 2H phosphoesterase superfamily. USB1 family.</text>
</comment>
<dbReference type="GO" id="GO:0034477">
    <property type="term" value="P:U6 snRNA 3'-end processing"/>
    <property type="evidence" value="ECO:0007669"/>
    <property type="project" value="UniProtKB-UniRule"/>
</dbReference>
<feature type="active site" description="Proton donor/acceptor" evidence="5">
    <location>
        <position position="140"/>
    </location>
</feature>
<keyword evidence="1 5" id="KW-0540">Nuclease</keyword>
<name>A0A6P6B322_DURZI</name>
<dbReference type="PANTHER" id="PTHR13522">
    <property type="entry name" value="U6 SNRNA PHOSPHODIESTERASE 1"/>
    <property type="match status" value="1"/>
</dbReference>
<evidence type="ECO:0000256" key="5">
    <source>
        <dbReference type="HAMAP-Rule" id="MF_03040"/>
    </source>
</evidence>
<dbReference type="HAMAP" id="MF_03040">
    <property type="entry name" value="USB1"/>
    <property type="match status" value="1"/>
</dbReference>
<dbReference type="InterPro" id="IPR027521">
    <property type="entry name" value="Usb1"/>
</dbReference>
<evidence type="ECO:0000256" key="3">
    <source>
        <dbReference type="ARBA" id="ARBA00023239"/>
    </source>
</evidence>
<keyword evidence="7" id="KW-1185">Reference proteome</keyword>
<accession>A0A6P6B322</accession>
<proteinExistence type="inferred from homology"/>
<evidence type="ECO:0000313" key="8">
    <source>
        <dbReference type="RefSeq" id="XP_022771435.1"/>
    </source>
</evidence>
<gene>
    <name evidence="8" type="primary">LOC111314389</name>
</gene>
<dbReference type="FunFam" id="3.90.1140.10:FF:000008">
    <property type="entry name" value="U6 snRNA phosphodiesterase"/>
    <property type="match status" value="1"/>
</dbReference>
<dbReference type="GO" id="GO:1990838">
    <property type="term" value="F:poly(U)-specific exoribonuclease activity, producing 3' uridine cyclic phosphate ends"/>
    <property type="evidence" value="ECO:0007669"/>
    <property type="project" value="UniProtKB-UniRule"/>
</dbReference>
<sequence length="289" mass="32428">MQALRATYGDGSSDSDSEATTPSTRPTKSKSQTEETLSSPLPPPPLSLLDPPNSLGLLDYPQTGQPSRIRSFPHVEGNYALHVYIPVYIPSTSKKEMGQFLKRVSSFVPSLHVVDIDVPLSTLCKEEHNLEQVALGREFHISLGRTVPIRVHQIDSIVTMLRQKLQFQKRYWIDFNKWEVFVNDDQTRTFLSLEVVTGGLAEITKQILAVNEVYKLHNLPEFYKDPRPHISLAWALGDLSGSLKRVVEEETKSSSFGGSLQNRICTIKFGGIECKIGIKTYKICKSPDQ</sequence>
<evidence type="ECO:0000256" key="4">
    <source>
        <dbReference type="ARBA" id="ARBA00023242"/>
    </source>
</evidence>
<reference evidence="8" key="1">
    <citation type="submission" date="2025-08" db="UniProtKB">
        <authorList>
            <consortium name="RefSeq"/>
        </authorList>
    </citation>
    <scope>IDENTIFICATION</scope>
    <source>
        <tissue evidence="8">Fruit stalk</tissue>
    </source>
</reference>
<feature type="compositionally biased region" description="Low complexity" evidence="6">
    <location>
        <begin position="47"/>
        <end position="58"/>
    </location>
</feature>
<dbReference type="GO" id="GO:0016829">
    <property type="term" value="F:lyase activity"/>
    <property type="evidence" value="ECO:0007669"/>
    <property type="project" value="UniProtKB-KW"/>
</dbReference>
<dbReference type="Proteomes" id="UP000515121">
    <property type="component" value="Unplaced"/>
</dbReference>
<protein>
    <recommendedName>
        <fullName evidence="5">U6 snRNA phosphodiesterase</fullName>
        <ecNumber evidence="5">3.1.4.-</ecNumber>
    </recommendedName>
</protein>
<evidence type="ECO:0000313" key="7">
    <source>
        <dbReference type="Proteomes" id="UP000515121"/>
    </source>
</evidence>
<feature type="active site" description="Proton donor/acceptor" evidence="5">
    <location>
        <position position="229"/>
    </location>
</feature>
<evidence type="ECO:0000256" key="2">
    <source>
        <dbReference type="ARBA" id="ARBA00022801"/>
    </source>
</evidence>
<dbReference type="OrthoDB" id="49151at2759"/>
<feature type="region of interest" description="Disordered" evidence="6">
    <location>
        <begin position="1"/>
        <end position="62"/>
    </location>
</feature>
<keyword evidence="4 5" id="KW-0539">Nucleus</keyword>
<organism evidence="7 8">
    <name type="scientific">Durio zibethinus</name>
    <name type="common">Durian</name>
    <dbReference type="NCBI Taxonomy" id="66656"/>
    <lineage>
        <taxon>Eukaryota</taxon>
        <taxon>Viridiplantae</taxon>
        <taxon>Streptophyta</taxon>
        <taxon>Embryophyta</taxon>
        <taxon>Tracheophyta</taxon>
        <taxon>Spermatophyta</taxon>
        <taxon>Magnoliopsida</taxon>
        <taxon>eudicotyledons</taxon>
        <taxon>Gunneridae</taxon>
        <taxon>Pentapetalae</taxon>
        <taxon>rosids</taxon>
        <taxon>malvids</taxon>
        <taxon>Malvales</taxon>
        <taxon>Malvaceae</taxon>
        <taxon>Helicteroideae</taxon>
        <taxon>Durio</taxon>
    </lineage>
</organism>
<dbReference type="PANTHER" id="PTHR13522:SF3">
    <property type="entry name" value="U6 SNRNA PHOSPHODIESTERASE 1"/>
    <property type="match status" value="1"/>
</dbReference>
<comment type="function">
    <text evidence="5">Phosphodiesterase responsible for the U6 snRNA 3' end processing. Acts as an exoribonuclease (RNase) responsible for trimming the poly(U) tract of the last nucleotides in the pre-U6 snRNA molecule, leading to the formation of mature U6 snRNA.</text>
</comment>
<dbReference type="AlphaFoldDB" id="A0A6P6B322"/>
<dbReference type="EC" id="3.1.4.-" evidence="5"/>
<dbReference type="Pfam" id="PF09749">
    <property type="entry name" value="HVSL"/>
    <property type="match status" value="1"/>
</dbReference>
<evidence type="ECO:0000256" key="1">
    <source>
        <dbReference type="ARBA" id="ARBA00022722"/>
    </source>
</evidence>
<dbReference type="GeneID" id="111314389"/>
<keyword evidence="2 5" id="KW-0378">Hydrolase</keyword>
<dbReference type="KEGG" id="dzi:111314389"/>
<dbReference type="Gene3D" id="3.90.1140.10">
    <property type="entry name" value="Cyclic phosphodiesterase"/>
    <property type="match status" value="1"/>
</dbReference>